<keyword evidence="2" id="KW-1133">Transmembrane helix</keyword>
<dbReference type="WBParaSite" id="Csp11.Scaffold629.g15441.t1">
    <property type="protein sequence ID" value="Csp11.Scaffold629.g15441.t1"/>
    <property type="gene ID" value="Csp11.Scaffold629.g15441"/>
</dbReference>
<name>A0A1I7U6T8_9PELO</name>
<keyword evidence="2" id="KW-0472">Membrane</keyword>
<evidence type="ECO:0000256" key="2">
    <source>
        <dbReference type="SAM" id="Phobius"/>
    </source>
</evidence>
<sequence>MSNKNKNVQVEKEKKRKNKYQERKKERKRIELRDGRVKKNEPDEHIASKHLFNEIDKRASFLSYCHLFFFFIHFSFDHFLLSTYS</sequence>
<feature type="region of interest" description="Disordered" evidence="1">
    <location>
        <begin position="1"/>
        <end position="39"/>
    </location>
</feature>
<evidence type="ECO:0000313" key="4">
    <source>
        <dbReference type="WBParaSite" id="Csp11.Scaffold629.g15441.t1"/>
    </source>
</evidence>
<evidence type="ECO:0000256" key="1">
    <source>
        <dbReference type="SAM" id="MobiDB-lite"/>
    </source>
</evidence>
<dbReference type="AlphaFoldDB" id="A0A1I7U6T8"/>
<reference evidence="4" key="1">
    <citation type="submission" date="2016-11" db="UniProtKB">
        <authorList>
            <consortium name="WormBaseParasite"/>
        </authorList>
    </citation>
    <scope>IDENTIFICATION</scope>
</reference>
<evidence type="ECO:0000313" key="3">
    <source>
        <dbReference type="Proteomes" id="UP000095282"/>
    </source>
</evidence>
<protein>
    <submittedName>
        <fullName evidence="4">IBB domain-containing protein</fullName>
    </submittedName>
</protein>
<feature type="transmembrane region" description="Helical" evidence="2">
    <location>
        <begin position="59"/>
        <end position="76"/>
    </location>
</feature>
<keyword evidence="2" id="KW-0812">Transmembrane</keyword>
<accession>A0A1I7U6T8</accession>
<organism evidence="3 4">
    <name type="scientific">Caenorhabditis tropicalis</name>
    <dbReference type="NCBI Taxonomy" id="1561998"/>
    <lineage>
        <taxon>Eukaryota</taxon>
        <taxon>Metazoa</taxon>
        <taxon>Ecdysozoa</taxon>
        <taxon>Nematoda</taxon>
        <taxon>Chromadorea</taxon>
        <taxon>Rhabditida</taxon>
        <taxon>Rhabditina</taxon>
        <taxon>Rhabditomorpha</taxon>
        <taxon>Rhabditoidea</taxon>
        <taxon>Rhabditidae</taxon>
        <taxon>Peloderinae</taxon>
        <taxon>Caenorhabditis</taxon>
    </lineage>
</organism>
<proteinExistence type="predicted"/>
<feature type="compositionally biased region" description="Basic and acidic residues" evidence="1">
    <location>
        <begin position="9"/>
        <end position="39"/>
    </location>
</feature>
<dbReference type="Proteomes" id="UP000095282">
    <property type="component" value="Unplaced"/>
</dbReference>
<keyword evidence="3" id="KW-1185">Reference proteome</keyword>